<dbReference type="Proteomes" id="UP000243515">
    <property type="component" value="Unassembled WGS sequence"/>
</dbReference>
<reference evidence="2 3" key="1">
    <citation type="journal article" date="2015" name="Environ. Microbiol.">
        <title>Metagenome sequence of Elaphomyces granulatus from sporocarp tissue reveals Ascomycota ectomycorrhizal fingerprints of genome expansion and a Proteobacteria-rich microbiome.</title>
        <authorList>
            <person name="Quandt C.A."/>
            <person name="Kohler A."/>
            <person name="Hesse C.N."/>
            <person name="Sharpton T.J."/>
            <person name="Martin F."/>
            <person name="Spatafora J.W."/>
        </authorList>
    </citation>
    <scope>NUCLEOTIDE SEQUENCE [LARGE SCALE GENOMIC DNA]</scope>
    <source>
        <strain evidence="2 3">OSC145934</strain>
    </source>
</reference>
<evidence type="ECO:0000313" key="3">
    <source>
        <dbReference type="Proteomes" id="UP000243515"/>
    </source>
</evidence>
<feature type="region of interest" description="Disordered" evidence="1">
    <location>
        <begin position="145"/>
        <end position="182"/>
    </location>
</feature>
<feature type="compositionally biased region" description="Polar residues" evidence="1">
    <location>
        <begin position="154"/>
        <end position="163"/>
    </location>
</feature>
<accession>A0A232LWT5</accession>
<gene>
    <name evidence="2" type="ORF">Egran_03606</name>
</gene>
<sequence>MAPIRRYLRISKYSVLECRIYLDNPADTRWLLDPRDPVLKRIFTLIKPLVLPKLREENERAKARKKSNPVKDVIVEGDTYEFEVAIFLRESGTRHSILRRHKTFGVSKGREGNLYELGSTDVSPINITENTLEANPAILVESDNESDIDLQDIPESTQTGETNSRSKRQRGPQSFDNTVDLPVSTRKRTGVVEGLLEEEDGTDDKKLGMATTYEGFNIWGWVLCLLVTRRGQKARTVKTASGASGQALLEEWMSTQVQQDIDED</sequence>
<proteinExistence type="predicted"/>
<protein>
    <submittedName>
        <fullName evidence="2">Uncharacterized protein</fullName>
    </submittedName>
</protein>
<evidence type="ECO:0000256" key="1">
    <source>
        <dbReference type="SAM" id="MobiDB-lite"/>
    </source>
</evidence>
<evidence type="ECO:0000313" key="2">
    <source>
        <dbReference type="EMBL" id="OXV08631.1"/>
    </source>
</evidence>
<dbReference type="AlphaFoldDB" id="A0A232LWT5"/>
<dbReference type="EMBL" id="NPHW01003981">
    <property type="protein sequence ID" value="OXV08631.1"/>
    <property type="molecule type" value="Genomic_DNA"/>
</dbReference>
<dbReference type="OrthoDB" id="5374757at2759"/>
<organism evidence="2 3">
    <name type="scientific">Elaphomyces granulatus</name>
    <dbReference type="NCBI Taxonomy" id="519963"/>
    <lineage>
        <taxon>Eukaryota</taxon>
        <taxon>Fungi</taxon>
        <taxon>Dikarya</taxon>
        <taxon>Ascomycota</taxon>
        <taxon>Pezizomycotina</taxon>
        <taxon>Eurotiomycetes</taxon>
        <taxon>Eurotiomycetidae</taxon>
        <taxon>Eurotiales</taxon>
        <taxon>Elaphomycetaceae</taxon>
        <taxon>Elaphomyces</taxon>
    </lineage>
</organism>
<dbReference type="PANTHER" id="PTHR40635:SF1">
    <property type="match status" value="1"/>
</dbReference>
<keyword evidence="3" id="KW-1185">Reference proteome</keyword>
<name>A0A232LWT5_9EURO</name>
<dbReference type="PANTHER" id="PTHR40635">
    <property type="match status" value="1"/>
</dbReference>
<comment type="caution">
    <text evidence="2">The sequence shown here is derived from an EMBL/GenBank/DDBJ whole genome shotgun (WGS) entry which is preliminary data.</text>
</comment>